<gene>
    <name evidence="3" type="ORF">D1O30_21240</name>
</gene>
<organism evidence="3 4">
    <name type="scientific">Methylocystis hirsuta</name>
    <dbReference type="NCBI Taxonomy" id="369798"/>
    <lineage>
        <taxon>Bacteria</taxon>
        <taxon>Pseudomonadati</taxon>
        <taxon>Pseudomonadota</taxon>
        <taxon>Alphaproteobacteria</taxon>
        <taxon>Hyphomicrobiales</taxon>
        <taxon>Methylocystaceae</taxon>
        <taxon>Methylocystis</taxon>
    </lineage>
</organism>
<feature type="domain" description="Integrase SAM-like N-terminal" evidence="2">
    <location>
        <begin position="7"/>
        <end position="46"/>
    </location>
</feature>
<dbReference type="Pfam" id="PF13495">
    <property type="entry name" value="Phage_int_SAM_4"/>
    <property type="match status" value="1"/>
</dbReference>
<accession>A0A3M9XLR1</accession>
<comment type="caution">
    <text evidence="3">The sequence shown here is derived from an EMBL/GenBank/DDBJ whole genome shotgun (WGS) entry which is preliminary data.</text>
</comment>
<evidence type="ECO:0000259" key="2">
    <source>
        <dbReference type="Pfam" id="PF13495"/>
    </source>
</evidence>
<reference evidence="3 4" key="1">
    <citation type="submission" date="2018-08" db="EMBL/GenBank/DDBJ databases">
        <title>Genome sequence of Methylocystis hirsuta CSC1, a methanotroph able to accumulate PHAs.</title>
        <authorList>
            <person name="Bordel S."/>
            <person name="Rodriguez E."/>
            <person name="Gancedo J."/>
            <person name="Munoz R."/>
        </authorList>
    </citation>
    <scope>NUCLEOTIDE SEQUENCE [LARGE SCALE GENOMIC DNA]</scope>
    <source>
        <strain evidence="3 4">CSC1</strain>
    </source>
</reference>
<dbReference type="Gene3D" id="1.10.150.130">
    <property type="match status" value="1"/>
</dbReference>
<dbReference type="AlphaFoldDB" id="A0A3M9XLR1"/>
<name>A0A3M9XLR1_9HYPH</name>
<dbReference type="GO" id="GO:0003677">
    <property type="term" value="F:DNA binding"/>
    <property type="evidence" value="ECO:0007669"/>
    <property type="project" value="UniProtKB-KW"/>
</dbReference>
<keyword evidence="4" id="KW-1185">Reference proteome</keyword>
<proteinExistence type="predicted"/>
<dbReference type="InterPro" id="IPR010998">
    <property type="entry name" value="Integrase_recombinase_N"/>
</dbReference>
<dbReference type="EMBL" id="QWDD01000004">
    <property type="protein sequence ID" value="RNJ47998.1"/>
    <property type="molecule type" value="Genomic_DNA"/>
</dbReference>
<evidence type="ECO:0000313" key="4">
    <source>
        <dbReference type="Proteomes" id="UP000268623"/>
    </source>
</evidence>
<keyword evidence="1" id="KW-0238">DNA-binding</keyword>
<dbReference type="GO" id="GO:0015074">
    <property type="term" value="P:DNA integration"/>
    <property type="evidence" value="ECO:0007669"/>
    <property type="project" value="InterPro"/>
</dbReference>
<dbReference type="OrthoDB" id="9801717at2"/>
<dbReference type="InterPro" id="IPR004107">
    <property type="entry name" value="Integrase_SAM-like_N"/>
</dbReference>
<evidence type="ECO:0000256" key="1">
    <source>
        <dbReference type="ARBA" id="ARBA00023125"/>
    </source>
</evidence>
<dbReference type="Proteomes" id="UP000268623">
    <property type="component" value="Unassembled WGS sequence"/>
</dbReference>
<protein>
    <submittedName>
        <fullName evidence="3">Integrase</fullName>
    </submittedName>
</protein>
<evidence type="ECO:0000313" key="3">
    <source>
        <dbReference type="EMBL" id="RNJ47998.1"/>
    </source>
</evidence>
<sequence length="64" mass="7335">MAEISPLRRRMIEDMTVRNLSPATQQSYIHAVSRFSQYFGHSPDRLVLEDRPAAREAQKKPGHG</sequence>